<dbReference type="Proteomes" id="UP000075635">
    <property type="component" value="Unassembled WGS sequence"/>
</dbReference>
<evidence type="ECO:0000313" key="5">
    <source>
        <dbReference type="EMBL" id="KYF75551.1"/>
    </source>
</evidence>
<dbReference type="PANTHER" id="PTHR10434">
    <property type="entry name" value="1-ACYL-SN-GLYCEROL-3-PHOSPHATE ACYLTRANSFERASE"/>
    <property type="match status" value="1"/>
</dbReference>
<keyword evidence="2" id="KW-0808">Transferase</keyword>
<sequence length="262" mass="29109">MFPLRQRNFKALKKTVFPALRSLIDLGYFSLSVEGAEHVPRSGPVVYAGNHAGWFTIDSFFAALAVAEHVSFDRIPWVAGQDQMLMIPELGPFFADSGVFPSSWLRKPEALPPGMDVLCVFPEGTEGNCKSFVHAYQMREWKTGFLRLALARGAKVLPVSVLGSEECLPSIAPIRFLKPIVGTILPLPLSLIPLPSRWKFIFHEPVDVQGALPGFDSDDPETQKRRLRDLAASIRETVQRTLDREAADRGLVRLSKLLKQSG</sequence>
<keyword evidence="3" id="KW-0012">Acyltransferase</keyword>
<reference evidence="5 6" key="1">
    <citation type="submission" date="2014-02" db="EMBL/GenBank/DDBJ databases">
        <title>The small core and large imbalanced accessory genome model reveals a collaborative survival strategy of Sorangium cellulosum strains in nature.</title>
        <authorList>
            <person name="Han K."/>
            <person name="Peng R."/>
            <person name="Blom J."/>
            <person name="Li Y.-Z."/>
        </authorList>
    </citation>
    <scope>NUCLEOTIDE SEQUENCE [LARGE SCALE GENOMIC DNA]</scope>
    <source>
        <strain evidence="5 6">So0011-07</strain>
    </source>
</reference>
<protein>
    <recommendedName>
        <fullName evidence="4">Phospholipid/glycerol acyltransferase domain-containing protein</fullName>
    </recommendedName>
</protein>
<evidence type="ECO:0000259" key="4">
    <source>
        <dbReference type="SMART" id="SM00563"/>
    </source>
</evidence>
<dbReference type="SMART" id="SM00563">
    <property type="entry name" value="PlsC"/>
    <property type="match status" value="1"/>
</dbReference>
<dbReference type="InterPro" id="IPR002123">
    <property type="entry name" value="Plipid/glycerol_acylTrfase"/>
</dbReference>
<organism evidence="5 6">
    <name type="scientific">Sorangium cellulosum</name>
    <name type="common">Polyangium cellulosum</name>
    <dbReference type="NCBI Taxonomy" id="56"/>
    <lineage>
        <taxon>Bacteria</taxon>
        <taxon>Pseudomonadati</taxon>
        <taxon>Myxococcota</taxon>
        <taxon>Polyangia</taxon>
        <taxon>Polyangiales</taxon>
        <taxon>Polyangiaceae</taxon>
        <taxon>Sorangium</taxon>
    </lineage>
</organism>
<feature type="domain" description="Phospholipid/glycerol acyltransferase" evidence="4">
    <location>
        <begin position="45"/>
        <end position="164"/>
    </location>
</feature>
<evidence type="ECO:0000313" key="6">
    <source>
        <dbReference type="Proteomes" id="UP000075635"/>
    </source>
</evidence>
<proteinExistence type="predicted"/>
<dbReference type="GO" id="GO:0005886">
    <property type="term" value="C:plasma membrane"/>
    <property type="evidence" value="ECO:0007669"/>
    <property type="project" value="TreeGrafter"/>
</dbReference>
<dbReference type="AlphaFoldDB" id="A0A150R5V6"/>
<evidence type="ECO:0000256" key="2">
    <source>
        <dbReference type="ARBA" id="ARBA00022679"/>
    </source>
</evidence>
<dbReference type="GO" id="GO:0006654">
    <property type="term" value="P:phosphatidic acid biosynthetic process"/>
    <property type="evidence" value="ECO:0007669"/>
    <property type="project" value="TreeGrafter"/>
</dbReference>
<dbReference type="GO" id="GO:0003841">
    <property type="term" value="F:1-acylglycerol-3-phosphate O-acyltransferase activity"/>
    <property type="evidence" value="ECO:0007669"/>
    <property type="project" value="TreeGrafter"/>
</dbReference>
<dbReference type="Pfam" id="PF01553">
    <property type="entry name" value="Acyltransferase"/>
    <property type="match status" value="1"/>
</dbReference>
<gene>
    <name evidence="5" type="ORF">BE17_16350</name>
</gene>
<dbReference type="SUPFAM" id="SSF69593">
    <property type="entry name" value="Glycerol-3-phosphate (1)-acyltransferase"/>
    <property type="match status" value="1"/>
</dbReference>
<evidence type="ECO:0000256" key="1">
    <source>
        <dbReference type="ARBA" id="ARBA00005189"/>
    </source>
</evidence>
<name>A0A150R5V6_SORCE</name>
<accession>A0A150R5V6</accession>
<comment type="caution">
    <text evidence="5">The sequence shown here is derived from an EMBL/GenBank/DDBJ whole genome shotgun (WGS) entry which is preliminary data.</text>
</comment>
<comment type="pathway">
    <text evidence="1">Lipid metabolism.</text>
</comment>
<evidence type="ECO:0000256" key="3">
    <source>
        <dbReference type="ARBA" id="ARBA00023315"/>
    </source>
</evidence>
<dbReference type="PANTHER" id="PTHR10434:SF11">
    <property type="entry name" value="1-ACYL-SN-GLYCEROL-3-PHOSPHATE ACYLTRANSFERASE"/>
    <property type="match status" value="1"/>
</dbReference>
<dbReference type="EMBL" id="JEMB01003108">
    <property type="protein sequence ID" value="KYF75551.1"/>
    <property type="molecule type" value="Genomic_DNA"/>
</dbReference>